<gene>
    <name evidence="2" type="ORF">GCM10009843_34550</name>
</gene>
<proteinExistence type="predicted"/>
<dbReference type="RefSeq" id="WP_344305063.1">
    <property type="nucleotide sequence ID" value="NZ_BAAAQQ010000013.1"/>
</dbReference>
<dbReference type="Proteomes" id="UP001500575">
    <property type="component" value="Unassembled WGS sequence"/>
</dbReference>
<reference evidence="3" key="1">
    <citation type="journal article" date="2019" name="Int. J. Syst. Evol. Microbiol.">
        <title>The Global Catalogue of Microorganisms (GCM) 10K type strain sequencing project: providing services to taxonomists for standard genome sequencing and annotation.</title>
        <authorList>
            <consortium name="The Broad Institute Genomics Platform"/>
            <consortium name="The Broad Institute Genome Sequencing Center for Infectious Disease"/>
            <person name="Wu L."/>
            <person name="Ma J."/>
        </authorList>
    </citation>
    <scope>NUCLEOTIDE SEQUENCE [LARGE SCALE GENOMIC DNA]</scope>
    <source>
        <strain evidence="3">JCM 16021</strain>
    </source>
</reference>
<feature type="region of interest" description="Disordered" evidence="1">
    <location>
        <begin position="76"/>
        <end position="95"/>
    </location>
</feature>
<dbReference type="EMBL" id="BAAAQQ010000013">
    <property type="protein sequence ID" value="GAA2131230.1"/>
    <property type="molecule type" value="Genomic_DNA"/>
</dbReference>
<organism evidence="2 3">
    <name type="scientific">Nocardioides bigeumensis</name>
    <dbReference type="NCBI Taxonomy" id="433657"/>
    <lineage>
        <taxon>Bacteria</taxon>
        <taxon>Bacillati</taxon>
        <taxon>Actinomycetota</taxon>
        <taxon>Actinomycetes</taxon>
        <taxon>Propionibacteriales</taxon>
        <taxon>Nocardioidaceae</taxon>
        <taxon>Nocardioides</taxon>
    </lineage>
</organism>
<comment type="caution">
    <text evidence="2">The sequence shown here is derived from an EMBL/GenBank/DDBJ whole genome shotgun (WGS) entry which is preliminary data.</text>
</comment>
<keyword evidence="3" id="KW-1185">Reference proteome</keyword>
<evidence type="ECO:0000256" key="1">
    <source>
        <dbReference type="SAM" id="MobiDB-lite"/>
    </source>
</evidence>
<sequence length="95" mass="9957">MGFLDEVKAAAIDLKDTVEGSLSSTNAARDVERMYRDLGMLTFLQDTGRAIDVADRERLLNGLKAAEAAGSIAAFTLVTGPPPPPPAARGPTVTD</sequence>
<protein>
    <submittedName>
        <fullName evidence="2">Uncharacterized protein</fullName>
    </submittedName>
</protein>
<accession>A0ABP5KE64</accession>
<evidence type="ECO:0000313" key="2">
    <source>
        <dbReference type="EMBL" id="GAA2131230.1"/>
    </source>
</evidence>
<name>A0ABP5KE64_9ACTN</name>
<evidence type="ECO:0000313" key="3">
    <source>
        <dbReference type="Proteomes" id="UP001500575"/>
    </source>
</evidence>